<dbReference type="PANTHER" id="PTHR38479">
    <property type="entry name" value="LMO0824 PROTEIN"/>
    <property type="match status" value="1"/>
</dbReference>
<dbReference type="InterPro" id="IPR009351">
    <property type="entry name" value="AlkZ-like"/>
</dbReference>
<dbReference type="RefSeq" id="WP_253760794.1">
    <property type="nucleotide sequence ID" value="NZ_JAMZDZ010000001.1"/>
</dbReference>
<proteinExistence type="predicted"/>
<protein>
    <submittedName>
        <fullName evidence="1">Winged helix DNA-binding domain-containing protein</fullName>
    </submittedName>
</protein>
<accession>A0ABV8LQU5</accession>
<comment type="caution">
    <text evidence="1">The sequence shown here is derived from an EMBL/GenBank/DDBJ whole genome shotgun (WGS) entry which is preliminary data.</text>
</comment>
<sequence length="324" mass="34755">MRDDEVRRRRYAAQGLAERSDAGAVEVAGRLAGLQAQDTAAMRLSVRARTRNVTAEAVRAECAEPGRLARTWLMRGTLHLVPAADVRWMVSLFGPRNVAAGKGRRAQLGLDDRMCEKAMAKLPAILAGRALSRAEIVTALGLGLTGQAPAHLMAYAAGMGLICRGPDLAKDEPGYVLLDEWAPKTAPPSDPLAELARRYAAAYGPATAEDFAAWSGLPITTVRDAFRATTPGDTQGTGLRLLGAYDTYLLGYRDRSLILDPAYAHRIQAGGGVLHPAVVVDGRVVGRWKRTAGRVQVEAFDGTLHNRHLELAAEEADVARFLAS</sequence>
<keyword evidence="1" id="KW-0238">DNA-binding</keyword>
<dbReference type="Proteomes" id="UP001595816">
    <property type="component" value="Unassembled WGS sequence"/>
</dbReference>
<reference evidence="2" key="1">
    <citation type="journal article" date="2019" name="Int. J. Syst. Evol. Microbiol.">
        <title>The Global Catalogue of Microorganisms (GCM) 10K type strain sequencing project: providing services to taxonomists for standard genome sequencing and annotation.</title>
        <authorList>
            <consortium name="The Broad Institute Genomics Platform"/>
            <consortium name="The Broad Institute Genome Sequencing Center for Infectious Disease"/>
            <person name="Wu L."/>
            <person name="Ma J."/>
        </authorList>
    </citation>
    <scope>NUCLEOTIDE SEQUENCE [LARGE SCALE GENOMIC DNA]</scope>
    <source>
        <strain evidence="2">CGMCC 4.7289</strain>
    </source>
</reference>
<organism evidence="1 2">
    <name type="scientific">Hamadaea flava</name>
    <dbReference type="NCBI Taxonomy" id="1742688"/>
    <lineage>
        <taxon>Bacteria</taxon>
        <taxon>Bacillati</taxon>
        <taxon>Actinomycetota</taxon>
        <taxon>Actinomycetes</taxon>
        <taxon>Micromonosporales</taxon>
        <taxon>Micromonosporaceae</taxon>
        <taxon>Hamadaea</taxon>
    </lineage>
</organism>
<gene>
    <name evidence="1" type="ORF">ACFOZ4_22595</name>
</gene>
<name>A0ABV8LQU5_9ACTN</name>
<evidence type="ECO:0000313" key="1">
    <source>
        <dbReference type="EMBL" id="MFC4133410.1"/>
    </source>
</evidence>
<dbReference type="Pfam" id="PF06224">
    <property type="entry name" value="AlkZ-like"/>
    <property type="match status" value="1"/>
</dbReference>
<evidence type="ECO:0000313" key="2">
    <source>
        <dbReference type="Proteomes" id="UP001595816"/>
    </source>
</evidence>
<dbReference type="EMBL" id="JBHSAY010000010">
    <property type="protein sequence ID" value="MFC4133410.1"/>
    <property type="molecule type" value="Genomic_DNA"/>
</dbReference>
<keyword evidence="2" id="KW-1185">Reference proteome</keyword>
<dbReference type="GO" id="GO:0003677">
    <property type="term" value="F:DNA binding"/>
    <property type="evidence" value="ECO:0007669"/>
    <property type="project" value="UniProtKB-KW"/>
</dbReference>
<dbReference type="PANTHER" id="PTHR38479:SF2">
    <property type="entry name" value="WINGED HELIX DNA-BINDING DOMAIN-CONTAINING PROTEIN"/>
    <property type="match status" value="1"/>
</dbReference>